<feature type="transmembrane region" description="Helical" evidence="1">
    <location>
        <begin position="145"/>
        <end position="178"/>
    </location>
</feature>
<proteinExistence type="predicted"/>
<accession>A0AB39SKY7</accession>
<organism evidence="2">
    <name type="scientific">Streptomyces sp. R35</name>
    <dbReference type="NCBI Taxonomy" id="3238630"/>
    <lineage>
        <taxon>Bacteria</taxon>
        <taxon>Bacillati</taxon>
        <taxon>Actinomycetota</taxon>
        <taxon>Actinomycetes</taxon>
        <taxon>Kitasatosporales</taxon>
        <taxon>Streptomycetaceae</taxon>
        <taxon>Streptomyces</taxon>
    </lineage>
</organism>
<keyword evidence="1" id="KW-0812">Transmembrane</keyword>
<evidence type="ECO:0000313" key="2">
    <source>
        <dbReference type="EMBL" id="XDQ69015.1"/>
    </source>
</evidence>
<gene>
    <name evidence="2" type="ORF">AB5J50_00695</name>
</gene>
<dbReference type="AlphaFoldDB" id="A0AB39SKY7"/>
<dbReference type="RefSeq" id="WP_369265755.1">
    <property type="nucleotide sequence ID" value="NZ_CP163440.1"/>
</dbReference>
<reference evidence="2" key="1">
    <citation type="submission" date="2024-07" db="EMBL/GenBank/DDBJ databases">
        <authorList>
            <person name="Yu S.T."/>
        </authorList>
    </citation>
    <scope>NUCLEOTIDE SEQUENCE</scope>
    <source>
        <strain evidence="2">R35</strain>
    </source>
</reference>
<dbReference type="EMBL" id="CP163440">
    <property type="protein sequence ID" value="XDQ69015.1"/>
    <property type="molecule type" value="Genomic_DNA"/>
</dbReference>
<keyword evidence="1" id="KW-0472">Membrane</keyword>
<protein>
    <submittedName>
        <fullName evidence="2">Uncharacterized protein</fullName>
    </submittedName>
</protein>
<keyword evidence="1" id="KW-1133">Transmembrane helix</keyword>
<name>A0AB39SKY7_9ACTN</name>
<sequence length="196" mass="20946">MESIYALLRALVRVFLRTPGAKQFVYPAGPTTLEERRSANMALYLEIRQEVEERAAHRAAREHSADGHPGRRLSSIAQEPYAAGQFSPCLARSGPYPAPAGPGHYTPSPVGDVPSRETWAHSSTTSDQFTCPAHVPRSGGGSRLVITWLVAFGLAAALCMASVSFAVFVLLLTAVACARYLSGRRGNAAGRGPLRA</sequence>
<evidence type="ECO:0000256" key="1">
    <source>
        <dbReference type="SAM" id="Phobius"/>
    </source>
</evidence>